<dbReference type="GO" id="GO:0022857">
    <property type="term" value="F:transmembrane transporter activity"/>
    <property type="evidence" value="ECO:0007669"/>
    <property type="project" value="TreeGrafter"/>
</dbReference>
<dbReference type="RefSeq" id="WP_068902080.1">
    <property type="nucleotide sequence ID" value="NZ_JBHUIF010000006.1"/>
</dbReference>
<comment type="caution">
    <text evidence="10">The sequence shown here is derived from an EMBL/GenBank/DDBJ whole genome shotgun (WGS) entry which is preliminary data.</text>
</comment>
<name>A0A1C3EJ65_9GAMM</name>
<dbReference type="Pfam" id="PF02687">
    <property type="entry name" value="FtsX"/>
    <property type="match status" value="1"/>
</dbReference>
<evidence type="ECO:0000256" key="7">
    <source>
        <dbReference type="SAM" id="Phobius"/>
    </source>
</evidence>
<dbReference type="EMBL" id="LYBM01000017">
    <property type="protein sequence ID" value="ODA33275.1"/>
    <property type="molecule type" value="Genomic_DNA"/>
</dbReference>
<dbReference type="Pfam" id="PF12704">
    <property type="entry name" value="MacB_PCD"/>
    <property type="match status" value="1"/>
</dbReference>
<organism evidence="10 11">
    <name type="scientific">Veronia pacifica</name>
    <dbReference type="NCBI Taxonomy" id="1080227"/>
    <lineage>
        <taxon>Bacteria</taxon>
        <taxon>Pseudomonadati</taxon>
        <taxon>Pseudomonadota</taxon>
        <taxon>Gammaproteobacteria</taxon>
        <taxon>Vibrionales</taxon>
        <taxon>Vibrionaceae</taxon>
        <taxon>Veronia</taxon>
    </lineage>
</organism>
<feature type="transmembrane region" description="Helical" evidence="7">
    <location>
        <begin position="20"/>
        <end position="40"/>
    </location>
</feature>
<dbReference type="PANTHER" id="PTHR30572">
    <property type="entry name" value="MEMBRANE COMPONENT OF TRANSPORTER-RELATED"/>
    <property type="match status" value="1"/>
</dbReference>
<proteinExistence type="inferred from homology"/>
<keyword evidence="11" id="KW-1185">Reference proteome</keyword>
<sequence length="403" mass="42730">MIAILQQTWQTVTAHKVKSALAVIAIAWGMLSVIILMAIGEGFYRQSSASLAALSNDIQITIPSQTSKSWQGIPQGRKLTIPNGLLPKLKESGFTSAVSAVYGKGAQVTNSAGVTFASEVAGIDADYADLILLTLQKGSRGISPSDMKNHNPVAVVGKNAAKAGGISLGDTIRVNGYPLTVVGLMSEGSKGLSFGDEQRVMIPQTLFKDFWISKPDWLLVKPAEGVNGSQLRNMLQQFFARELHFDPSDRSALTLPDLSGAATMINSILRGIEIFLATSGVMTLAVGALGVANIMFLSVTERTREIGVRLAVGARQHTIMTQFIIEGTALVILGMFAGLSVAAVVVRIMTLSSLPEWMGQPVITVNAILIALIATSVLALLASYFPARRAARLTPVIALTTRG</sequence>
<dbReference type="InterPro" id="IPR003838">
    <property type="entry name" value="ABC3_permease_C"/>
</dbReference>
<evidence type="ECO:0000313" key="11">
    <source>
        <dbReference type="Proteomes" id="UP000094936"/>
    </source>
</evidence>
<dbReference type="STRING" id="1080227.A8L45_10760"/>
<feature type="transmembrane region" description="Helical" evidence="7">
    <location>
        <begin position="274"/>
        <end position="299"/>
    </location>
</feature>
<evidence type="ECO:0000256" key="5">
    <source>
        <dbReference type="ARBA" id="ARBA00023136"/>
    </source>
</evidence>
<comment type="similarity">
    <text evidence="6">Belongs to the ABC-4 integral membrane protein family.</text>
</comment>
<accession>A0A1C3EJ65</accession>
<feature type="domain" description="ABC3 transporter permease C-terminal" evidence="8">
    <location>
        <begin position="280"/>
        <end position="395"/>
    </location>
</feature>
<dbReference type="OrthoDB" id="9770036at2"/>
<keyword evidence="4 7" id="KW-1133">Transmembrane helix</keyword>
<dbReference type="GO" id="GO:0005886">
    <property type="term" value="C:plasma membrane"/>
    <property type="evidence" value="ECO:0007669"/>
    <property type="project" value="UniProtKB-SubCell"/>
</dbReference>
<evidence type="ECO:0000259" key="8">
    <source>
        <dbReference type="Pfam" id="PF02687"/>
    </source>
</evidence>
<dbReference type="InterPro" id="IPR025857">
    <property type="entry name" value="MacB_PCD"/>
</dbReference>
<dbReference type="PANTHER" id="PTHR30572:SF4">
    <property type="entry name" value="ABC TRANSPORTER PERMEASE YTRF"/>
    <property type="match status" value="1"/>
</dbReference>
<feature type="domain" description="MacB-like periplasmic core" evidence="9">
    <location>
        <begin position="19"/>
        <end position="237"/>
    </location>
</feature>
<keyword evidence="5 7" id="KW-0472">Membrane</keyword>
<feature type="transmembrane region" description="Helical" evidence="7">
    <location>
        <begin position="323"/>
        <end position="350"/>
    </location>
</feature>
<evidence type="ECO:0000256" key="4">
    <source>
        <dbReference type="ARBA" id="ARBA00022989"/>
    </source>
</evidence>
<evidence type="ECO:0000313" key="10">
    <source>
        <dbReference type="EMBL" id="ODA33275.1"/>
    </source>
</evidence>
<dbReference type="InterPro" id="IPR050250">
    <property type="entry name" value="Macrolide_Exporter_MacB"/>
</dbReference>
<evidence type="ECO:0000256" key="2">
    <source>
        <dbReference type="ARBA" id="ARBA00022475"/>
    </source>
</evidence>
<feature type="transmembrane region" description="Helical" evidence="7">
    <location>
        <begin position="362"/>
        <end position="385"/>
    </location>
</feature>
<evidence type="ECO:0000256" key="1">
    <source>
        <dbReference type="ARBA" id="ARBA00004651"/>
    </source>
</evidence>
<gene>
    <name evidence="10" type="ORF">A8L45_10760</name>
</gene>
<comment type="subcellular location">
    <subcellularLocation>
        <location evidence="1">Cell membrane</location>
        <topology evidence="1">Multi-pass membrane protein</topology>
    </subcellularLocation>
</comment>
<reference evidence="10 11" key="1">
    <citation type="submission" date="2016-05" db="EMBL/GenBank/DDBJ databases">
        <title>Genomic Taxonomy of the Vibrionaceae.</title>
        <authorList>
            <person name="Gomez-Gil B."/>
            <person name="Enciso-Ibarra J."/>
        </authorList>
    </citation>
    <scope>NUCLEOTIDE SEQUENCE [LARGE SCALE GENOMIC DNA]</scope>
    <source>
        <strain evidence="10 11">CAIM 1920</strain>
    </source>
</reference>
<keyword evidence="2" id="KW-1003">Cell membrane</keyword>
<dbReference type="AlphaFoldDB" id="A0A1C3EJ65"/>
<protein>
    <submittedName>
        <fullName evidence="10">ABC transporter substrate-binding protein</fullName>
    </submittedName>
</protein>
<keyword evidence="3 7" id="KW-0812">Transmembrane</keyword>
<evidence type="ECO:0000256" key="3">
    <source>
        <dbReference type="ARBA" id="ARBA00022692"/>
    </source>
</evidence>
<evidence type="ECO:0000259" key="9">
    <source>
        <dbReference type="Pfam" id="PF12704"/>
    </source>
</evidence>
<dbReference type="Proteomes" id="UP000094936">
    <property type="component" value="Unassembled WGS sequence"/>
</dbReference>
<evidence type="ECO:0000256" key="6">
    <source>
        <dbReference type="ARBA" id="ARBA00038076"/>
    </source>
</evidence>